<dbReference type="InterPro" id="IPR037069">
    <property type="entry name" value="AcylCoA_DH/ox_N_sf"/>
</dbReference>
<dbReference type="GO" id="GO:0016627">
    <property type="term" value="F:oxidoreductase activity, acting on the CH-CH group of donors"/>
    <property type="evidence" value="ECO:0007669"/>
    <property type="project" value="InterPro"/>
</dbReference>
<evidence type="ECO:0000256" key="1">
    <source>
        <dbReference type="ARBA" id="ARBA00001974"/>
    </source>
</evidence>
<evidence type="ECO:0000259" key="12">
    <source>
        <dbReference type="Pfam" id="PF02770"/>
    </source>
</evidence>
<evidence type="ECO:0000256" key="9">
    <source>
        <dbReference type="ARBA" id="ARBA00069043"/>
    </source>
</evidence>
<dbReference type="PANTHER" id="PTHR42803:SF1">
    <property type="entry name" value="BROAD-SPECIFICITY LINEAR ACYL-COA DEHYDROGENASE FADE5"/>
    <property type="match status" value="1"/>
</dbReference>
<dbReference type="GO" id="GO:0050660">
    <property type="term" value="F:flavin adenine dinucleotide binding"/>
    <property type="evidence" value="ECO:0007669"/>
    <property type="project" value="InterPro"/>
</dbReference>
<evidence type="ECO:0000256" key="2">
    <source>
        <dbReference type="ARBA" id="ARBA00009347"/>
    </source>
</evidence>
<dbReference type="OrthoDB" id="9771038at2"/>
<proteinExistence type="inferred from homology"/>
<dbReference type="Pfam" id="PF02771">
    <property type="entry name" value="Acyl-CoA_dh_N"/>
    <property type="match status" value="1"/>
</dbReference>
<comment type="caution">
    <text evidence="15">The sequence shown here is derived from an EMBL/GenBank/DDBJ whole genome shotgun (WGS) entry which is preliminary data.</text>
</comment>
<dbReference type="InterPro" id="IPR006091">
    <property type="entry name" value="Acyl-CoA_Oxase/DH_mid-dom"/>
</dbReference>
<feature type="domain" description="Acyl-CoA oxidase/dehydrogenase middle" evidence="12">
    <location>
        <begin position="167"/>
        <end position="275"/>
    </location>
</feature>
<accession>A0A016QTY9</accession>
<dbReference type="PATRIC" id="fig|1476583.3.peg.501"/>
<feature type="domain" description="Acyl-CoA dehydrogenase/oxidase C-terminal" evidence="11">
    <location>
        <begin position="286"/>
        <end position="453"/>
    </location>
</feature>
<dbReference type="InterPro" id="IPR052166">
    <property type="entry name" value="Diverse_Acyl-CoA_DH"/>
</dbReference>
<evidence type="ECO:0000259" key="13">
    <source>
        <dbReference type="Pfam" id="PF02771"/>
    </source>
</evidence>
<dbReference type="Proteomes" id="UP000020492">
    <property type="component" value="Unassembled WGS sequence"/>
</dbReference>
<organism evidence="15 16">
    <name type="scientific">Deinococcus phoenicis</name>
    <dbReference type="NCBI Taxonomy" id="1476583"/>
    <lineage>
        <taxon>Bacteria</taxon>
        <taxon>Thermotogati</taxon>
        <taxon>Deinococcota</taxon>
        <taxon>Deinococci</taxon>
        <taxon>Deinococcales</taxon>
        <taxon>Deinococcaceae</taxon>
        <taxon>Deinococcus</taxon>
    </lineage>
</organism>
<dbReference type="Pfam" id="PF02770">
    <property type="entry name" value="Acyl-CoA_dh_M"/>
    <property type="match status" value="1"/>
</dbReference>
<gene>
    <name evidence="15" type="ORF">DEIPH_ctg008orf0086</name>
</gene>
<evidence type="ECO:0000256" key="3">
    <source>
        <dbReference type="ARBA" id="ARBA00022630"/>
    </source>
</evidence>
<evidence type="ECO:0000256" key="5">
    <source>
        <dbReference type="ARBA" id="ARBA00023002"/>
    </source>
</evidence>
<evidence type="ECO:0000313" key="16">
    <source>
        <dbReference type="Proteomes" id="UP000020492"/>
    </source>
</evidence>
<evidence type="ECO:0000256" key="7">
    <source>
        <dbReference type="ARBA" id="ARBA00058683"/>
    </source>
</evidence>
<dbReference type="InterPro" id="IPR036250">
    <property type="entry name" value="AcylCo_DH-like_C"/>
</dbReference>
<evidence type="ECO:0000256" key="6">
    <source>
        <dbReference type="ARBA" id="ARBA00051388"/>
    </source>
</evidence>
<dbReference type="Pfam" id="PF00441">
    <property type="entry name" value="Acyl-CoA_dh_1"/>
    <property type="match status" value="1"/>
</dbReference>
<dbReference type="InterPro" id="IPR009100">
    <property type="entry name" value="AcylCoA_DH/oxidase_NM_dom_sf"/>
</dbReference>
<name>A0A016QTY9_9DEIO</name>
<keyword evidence="4 10" id="KW-0274">FAD</keyword>
<dbReference type="InterPro" id="IPR009075">
    <property type="entry name" value="AcylCo_DH/oxidase_C"/>
</dbReference>
<dbReference type="Gene3D" id="2.40.110.10">
    <property type="entry name" value="Butyryl-CoA Dehydrogenase, subunit A, domain 2"/>
    <property type="match status" value="1"/>
</dbReference>
<dbReference type="SUPFAM" id="SSF47203">
    <property type="entry name" value="Acyl-CoA dehydrogenase C-terminal domain-like"/>
    <property type="match status" value="1"/>
</dbReference>
<dbReference type="FunFam" id="2.40.110.10:FF:000031">
    <property type="entry name" value="Acyl-CoA dehydrogenase, putative"/>
    <property type="match status" value="1"/>
</dbReference>
<dbReference type="Gene3D" id="1.10.540.10">
    <property type="entry name" value="Acyl-CoA dehydrogenase/oxidase, N-terminal domain"/>
    <property type="match status" value="1"/>
</dbReference>
<dbReference type="eggNOG" id="COG1960">
    <property type="taxonomic scope" value="Bacteria"/>
</dbReference>
<feature type="domain" description="Acetyl-CoA dehydrogenase-like C-terminal" evidence="14">
    <location>
        <begin position="471"/>
        <end position="595"/>
    </location>
</feature>
<sequence length="612" mass="66303">MPQYKAPLRDIKFLMHDLLDAPAQLGNLPFYAQNETADADLMTQVLEEAARFVEGELVPLNAVGDQEGCTRHEDGSVTTPTGFKAAYKKYREAGWTALDADPAYGGQGMPHLVSNVLVEMMTSANVAWSMYPGLSHGAYSALHAVGSEALKNTYLPKIVSGEWTGTMCLTEPHAGTDLGIIRTKATDNGDGSYSITGTKIFISAGEHDLADNIVHLVLARLEGSPMGTKGISLFLVPKVLVNEDGSLGERNGVVCGSLEHKMGIHGNATAVLNFDGAKGYLVGEINKGMNHMFIMMNAARLGTGLQGLGLGEVAYQNALAYAKDRLQMRHEPRVDASQAADPIIVYPDVRRMLLTGKAYTEAGRALAMWLALSIDIEHHHPDEAKRKEAADLVALLTPIAKAFMTDNGFNVAVQSQQVFGGHGYIREWGMEQFVRDARIGQIYEGTNGIQALDLLGRKVLMDGGKKLQKLAGMLQEFVEENAEDENLAPYLDQLGKAANQLGTLTMVIGQKAMQGPEGADEVNAAAVDYLRYFGHVVYGYLWARMAKIAQEKIGAGQDKDGFYLAKVQTAKFYFTKLFPETKMLATTIKAGNEPLAVDDRAVFGLEQPLVGA</sequence>
<comment type="similarity">
    <text evidence="2 10">Belongs to the acyl-CoA dehydrogenase family.</text>
</comment>
<comment type="cofactor">
    <cofactor evidence="1 10">
        <name>FAD</name>
        <dbReference type="ChEBI" id="CHEBI:57692"/>
    </cofactor>
</comment>
<dbReference type="Gene3D" id="1.20.140.10">
    <property type="entry name" value="Butyryl-CoA Dehydrogenase, subunit A, domain 3"/>
    <property type="match status" value="1"/>
</dbReference>
<dbReference type="InterPro" id="IPR013786">
    <property type="entry name" value="AcylCoA_DH/ox_N"/>
</dbReference>
<evidence type="ECO:0000313" key="15">
    <source>
        <dbReference type="EMBL" id="EYB69362.1"/>
    </source>
</evidence>
<dbReference type="AlphaFoldDB" id="A0A016QTY9"/>
<dbReference type="EC" id="1.3.99.41" evidence="8"/>
<dbReference type="PANTHER" id="PTHR42803">
    <property type="entry name" value="ACYL-COA DEHYDROGENASE"/>
    <property type="match status" value="1"/>
</dbReference>
<dbReference type="SUPFAM" id="SSF56645">
    <property type="entry name" value="Acyl-CoA dehydrogenase NM domain-like"/>
    <property type="match status" value="1"/>
</dbReference>
<evidence type="ECO:0000256" key="10">
    <source>
        <dbReference type="RuleBase" id="RU362125"/>
    </source>
</evidence>
<dbReference type="EMBL" id="JHAC01000008">
    <property type="protein sequence ID" value="EYB69362.1"/>
    <property type="molecule type" value="Genomic_DNA"/>
</dbReference>
<keyword evidence="5 10" id="KW-0560">Oxidoreductase</keyword>
<dbReference type="InterPro" id="IPR025878">
    <property type="entry name" value="Acyl-CoA_dh-like_C_dom"/>
</dbReference>
<evidence type="ECO:0000259" key="11">
    <source>
        <dbReference type="Pfam" id="PF00441"/>
    </source>
</evidence>
<feature type="domain" description="Acyl-CoA dehydrogenase/oxidase N-terminal" evidence="13">
    <location>
        <begin position="44"/>
        <end position="162"/>
    </location>
</feature>
<keyword evidence="16" id="KW-1185">Reference proteome</keyword>
<reference evidence="15 16" key="1">
    <citation type="submission" date="2014-03" db="EMBL/GenBank/DDBJ databases">
        <title>Draft genome sequence of Deinococcus phoenicis 1P10ME.</title>
        <authorList>
            <person name="Stepanov V.G."/>
            <person name="Vaishampayan P."/>
            <person name="Venkateswaran K."/>
            <person name="Fox G.E."/>
        </authorList>
    </citation>
    <scope>NUCLEOTIDE SEQUENCE [LARGE SCALE GENOMIC DNA]</scope>
    <source>
        <strain evidence="15 16">1P10ME</strain>
    </source>
</reference>
<keyword evidence="3 10" id="KW-0285">Flavoprotein</keyword>
<dbReference type="STRING" id="1476583.DEIPH_ctg008orf0086"/>
<comment type="catalytic activity">
    <reaction evidence="6">
        <text>3-(methylsulfanyl)propanoyl-CoA + oxidized [electron-transfer flavoprotein] + H(+) = 3-(methylsulfanyl)acryloyl-CoA + reduced [electron-transfer flavoprotein]</text>
        <dbReference type="Rhea" id="RHEA:52612"/>
        <dbReference type="Rhea" id="RHEA-COMP:10685"/>
        <dbReference type="Rhea" id="RHEA-COMP:10686"/>
        <dbReference type="ChEBI" id="CHEBI:15378"/>
        <dbReference type="ChEBI" id="CHEBI:57692"/>
        <dbReference type="ChEBI" id="CHEBI:58307"/>
        <dbReference type="ChEBI" id="CHEBI:82815"/>
        <dbReference type="ChEBI" id="CHEBI:84994"/>
        <dbReference type="EC" id="1.3.99.41"/>
    </reaction>
    <physiologicalReaction direction="left-to-right" evidence="6">
        <dbReference type="Rhea" id="RHEA:52613"/>
    </physiologicalReaction>
</comment>
<dbReference type="Pfam" id="PF12806">
    <property type="entry name" value="Acyl-CoA_dh_C"/>
    <property type="match status" value="1"/>
</dbReference>
<dbReference type="RefSeq" id="WP_034353306.1">
    <property type="nucleotide sequence ID" value="NZ_JHAC01000008.1"/>
</dbReference>
<evidence type="ECO:0000259" key="14">
    <source>
        <dbReference type="Pfam" id="PF12806"/>
    </source>
</evidence>
<comment type="function">
    <text evidence="7">Involved in the assimilation of dimethylsulphoniopropionate (DMSP), an important compound in the fixation of carbon in marine phytoplankton, by mediating the conversion of 3-(methylthio)propanoyl-CoA (MMPA-CoA) to 3-(methylthio)acryloyl-CoA (MTA-CoA).</text>
</comment>
<evidence type="ECO:0000256" key="8">
    <source>
        <dbReference type="ARBA" id="ARBA00066694"/>
    </source>
</evidence>
<dbReference type="InterPro" id="IPR046373">
    <property type="entry name" value="Acyl-CoA_Oxase/DH_mid-dom_sf"/>
</dbReference>
<evidence type="ECO:0000256" key="4">
    <source>
        <dbReference type="ARBA" id="ARBA00022827"/>
    </source>
</evidence>
<protein>
    <recommendedName>
        <fullName evidence="9">3-methylmercaptopropionyl-CoA dehydrogenase</fullName>
        <ecNumber evidence="8">1.3.99.41</ecNumber>
    </recommendedName>
</protein>